<name>A0ACA9L7Q5_9GLOM</name>
<proteinExistence type="predicted"/>
<keyword evidence="2" id="KW-1185">Reference proteome</keyword>
<evidence type="ECO:0000313" key="1">
    <source>
        <dbReference type="EMBL" id="CAG8513506.1"/>
    </source>
</evidence>
<accession>A0ACA9L7Q5</accession>
<sequence>MSKCKTYIINLIFRGYLVEDLHFGPFCHNWWIILIVLNEHDFIIEVGQLDSQFEPHPSYICKCDGVQSELCETPTAAISTVYQQIFKSKTKFSGPEIMGYDTPEIVQEYLNELPF</sequence>
<evidence type="ECO:0000313" key="2">
    <source>
        <dbReference type="Proteomes" id="UP000789366"/>
    </source>
</evidence>
<dbReference type="Proteomes" id="UP000789366">
    <property type="component" value="Unassembled WGS sequence"/>
</dbReference>
<gene>
    <name evidence="1" type="ORF">SPELUC_LOCUS3588</name>
</gene>
<reference evidence="1" key="1">
    <citation type="submission" date="2021-06" db="EMBL/GenBank/DDBJ databases">
        <authorList>
            <person name="Kallberg Y."/>
            <person name="Tangrot J."/>
            <person name="Rosling A."/>
        </authorList>
    </citation>
    <scope>NUCLEOTIDE SEQUENCE</scope>
    <source>
        <strain evidence="1">28 12/20/2015</strain>
    </source>
</reference>
<comment type="caution">
    <text evidence="1">The sequence shown here is derived from an EMBL/GenBank/DDBJ whole genome shotgun (WGS) entry which is preliminary data.</text>
</comment>
<organism evidence="1 2">
    <name type="scientific">Cetraspora pellucida</name>
    <dbReference type="NCBI Taxonomy" id="1433469"/>
    <lineage>
        <taxon>Eukaryota</taxon>
        <taxon>Fungi</taxon>
        <taxon>Fungi incertae sedis</taxon>
        <taxon>Mucoromycota</taxon>
        <taxon>Glomeromycotina</taxon>
        <taxon>Glomeromycetes</taxon>
        <taxon>Diversisporales</taxon>
        <taxon>Gigasporaceae</taxon>
        <taxon>Cetraspora</taxon>
    </lineage>
</organism>
<dbReference type="EMBL" id="CAJVPW010002801">
    <property type="protein sequence ID" value="CAG8513506.1"/>
    <property type="molecule type" value="Genomic_DNA"/>
</dbReference>
<protein>
    <submittedName>
        <fullName evidence="1">8758_t:CDS:1</fullName>
    </submittedName>
</protein>